<dbReference type="EMBL" id="SMKO01000138">
    <property type="protein sequence ID" value="TDC98493.1"/>
    <property type="molecule type" value="Genomic_DNA"/>
</dbReference>
<dbReference type="Proteomes" id="UP000295258">
    <property type="component" value="Unassembled WGS sequence"/>
</dbReference>
<organism evidence="2 3">
    <name type="scientific">Nonomuraea deserti</name>
    <dbReference type="NCBI Taxonomy" id="1848322"/>
    <lineage>
        <taxon>Bacteria</taxon>
        <taxon>Bacillati</taxon>
        <taxon>Actinomycetota</taxon>
        <taxon>Actinomycetes</taxon>
        <taxon>Streptosporangiales</taxon>
        <taxon>Streptosporangiaceae</taxon>
        <taxon>Nonomuraea</taxon>
    </lineage>
</organism>
<accession>A0A4R4V9Q1</accession>
<feature type="region of interest" description="Disordered" evidence="1">
    <location>
        <begin position="1"/>
        <end position="20"/>
    </location>
</feature>
<name>A0A4R4V9Q1_9ACTN</name>
<keyword evidence="3" id="KW-1185">Reference proteome</keyword>
<evidence type="ECO:0000256" key="1">
    <source>
        <dbReference type="SAM" id="MobiDB-lite"/>
    </source>
</evidence>
<evidence type="ECO:0000313" key="3">
    <source>
        <dbReference type="Proteomes" id="UP000295258"/>
    </source>
</evidence>
<gene>
    <name evidence="2" type="ORF">E1292_35225</name>
</gene>
<evidence type="ECO:0000313" key="2">
    <source>
        <dbReference type="EMBL" id="TDC98493.1"/>
    </source>
</evidence>
<sequence>MDKSSTINTDHTTVGFDPETLNPAQLDGRACVVCGTEDGPMKPVDLYVHENGETQLFACSGQTPEQPASSATALQKLRDVLGVDEITGLDLADAVRVGMVLGQMLASDGDVRMVVEDLTDDEHDELRRAVVDVLDRRRGVTVANFAPVVLPYSMEGLCADASCIGCREQVAGGVA</sequence>
<proteinExistence type="predicted"/>
<protein>
    <submittedName>
        <fullName evidence="2">Uncharacterized protein</fullName>
    </submittedName>
</protein>
<dbReference type="RefSeq" id="WP_132601395.1">
    <property type="nucleotide sequence ID" value="NZ_SMKO01000138.1"/>
</dbReference>
<dbReference type="AlphaFoldDB" id="A0A4R4V9Q1"/>
<comment type="caution">
    <text evidence="2">The sequence shown here is derived from an EMBL/GenBank/DDBJ whole genome shotgun (WGS) entry which is preliminary data.</text>
</comment>
<feature type="compositionally biased region" description="Polar residues" evidence="1">
    <location>
        <begin position="1"/>
        <end position="12"/>
    </location>
</feature>
<reference evidence="2 3" key="1">
    <citation type="submission" date="2019-03" db="EMBL/GenBank/DDBJ databases">
        <title>Draft genome sequences of novel Actinobacteria.</title>
        <authorList>
            <person name="Sahin N."/>
            <person name="Ay H."/>
            <person name="Saygin H."/>
        </authorList>
    </citation>
    <scope>NUCLEOTIDE SEQUENCE [LARGE SCALE GENOMIC DNA]</scope>
    <source>
        <strain evidence="2 3">KC310</strain>
    </source>
</reference>